<accession>A0ABN2RPW5</accession>
<dbReference type="InterPro" id="IPR013752">
    <property type="entry name" value="KPA_reductase"/>
</dbReference>
<dbReference type="InterPro" id="IPR051402">
    <property type="entry name" value="KPR-Related"/>
</dbReference>
<evidence type="ECO:0000313" key="3">
    <source>
        <dbReference type="EMBL" id="GAA1972854.1"/>
    </source>
</evidence>
<reference evidence="3 4" key="1">
    <citation type="journal article" date="2019" name="Int. J. Syst. Evol. Microbiol.">
        <title>The Global Catalogue of Microorganisms (GCM) 10K type strain sequencing project: providing services to taxonomists for standard genome sequencing and annotation.</title>
        <authorList>
            <consortium name="The Broad Institute Genomics Platform"/>
            <consortium name="The Broad Institute Genome Sequencing Center for Infectious Disease"/>
            <person name="Wu L."/>
            <person name="Ma J."/>
        </authorList>
    </citation>
    <scope>NUCLEOTIDE SEQUENCE [LARGE SCALE GENOMIC DNA]</scope>
    <source>
        <strain evidence="3 4">JCM 14902</strain>
    </source>
</reference>
<dbReference type="InterPro" id="IPR036291">
    <property type="entry name" value="NAD(P)-bd_dom_sf"/>
</dbReference>
<dbReference type="InterPro" id="IPR013328">
    <property type="entry name" value="6PGD_dom2"/>
</dbReference>
<dbReference type="Pfam" id="PF02558">
    <property type="entry name" value="ApbA"/>
    <property type="match status" value="1"/>
</dbReference>
<dbReference type="InterPro" id="IPR013332">
    <property type="entry name" value="KPR_N"/>
</dbReference>
<dbReference type="SUPFAM" id="SSF51735">
    <property type="entry name" value="NAD(P)-binding Rossmann-fold domains"/>
    <property type="match status" value="1"/>
</dbReference>
<dbReference type="InterPro" id="IPR008927">
    <property type="entry name" value="6-PGluconate_DH-like_C_sf"/>
</dbReference>
<dbReference type="Gene3D" id="1.10.1040.10">
    <property type="entry name" value="N-(1-d-carboxylethyl)-l-norvaline Dehydrogenase, domain 2"/>
    <property type="match status" value="1"/>
</dbReference>
<dbReference type="PANTHER" id="PTHR21708">
    <property type="entry name" value="PROBABLE 2-DEHYDROPANTOATE 2-REDUCTASE"/>
    <property type="match status" value="1"/>
</dbReference>
<dbReference type="PANTHER" id="PTHR21708:SF26">
    <property type="entry name" value="2-DEHYDROPANTOATE 2-REDUCTASE"/>
    <property type="match status" value="1"/>
</dbReference>
<feature type="domain" description="Ketopantoate reductase N-terminal" evidence="1">
    <location>
        <begin position="5"/>
        <end position="145"/>
    </location>
</feature>
<dbReference type="SUPFAM" id="SSF48179">
    <property type="entry name" value="6-phosphogluconate dehydrogenase C-terminal domain-like"/>
    <property type="match status" value="1"/>
</dbReference>
<evidence type="ECO:0000259" key="2">
    <source>
        <dbReference type="Pfam" id="PF08546"/>
    </source>
</evidence>
<dbReference type="RefSeq" id="WP_344057499.1">
    <property type="nucleotide sequence ID" value="NZ_BAAAOH010000001.1"/>
</dbReference>
<organism evidence="3 4">
    <name type="scientific">Microbacterium pumilum</name>
    <dbReference type="NCBI Taxonomy" id="344165"/>
    <lineage>
        <taxon>Bacteria</taxon>
        <taxon>Bacillati</taxon>
        <taxon>Actinomycetota</taxon>
        <taxon>Actinomycetes</taxon>
        <taxon>Micrococcales</taxon>
        <taxon>Microbacteriaceae</taxon>
        <taxon>Microbacterium</taxon>
    </lineage>
</organism>
<feature type="domain" description="Ketopantoate reductase C-terminal" evidence="2">
    <location>
        <begin position="219"/>
        <end position="303"/>
    </location>
</feature>
<dbReference type="Proteomes" id="UP001500326">
    <property type="component" value="Unassembled WGS sequence"/>
</dbReference>
<name>A0ABN2RPW5_9MICO</name>
<keyword evidence="4" id="KW-1185">Reference proteome</keyword>
<sequence>MSRYIVIGAGAVGALLAAQWTLARVPAVLVARGEALEVIARDGVRVRRPEGDDVVEVDVVGSIAEARPTLSDTVVLAVKSQDAEAAIATIAWVPLDDGRGVVADLPILTLQNGLAAEDIALRRFDRVIGVSIGIPASHLEPGVIVSPARPVIGVAWIGGYPASLPSEEERHRAAFASALFGAYIEPDIAAAKRRKLIGNLRNVVGVFSATLEDAELAERLLADEARTVFADAGLTVAPPSRDASPLIIGDVPGHEPGHLSTWQSFARGSSSEVDYLSGEIALIARRHELEAPLNAAVARELGALAARGGRPGEVGLPPEFASGVPARTRSAVRA</sequence>
<protein>
    <submittedName>
        <fullName evidence="3">2-dehydropantoate 2-reductase N-terminal domain-containing protein</fullName>
    </submittedName>
</protein>
<gene>
    <name evidence="3" type="ORF">GCM10009777_01140</name>
</gene>
<comment type="caution">
    <text evidence="3">The sequence shown here is derived from an EMBL/GenBank/DDBJ whole genome shotgun (WGS) entry which is preliminary data.</text>
</comment>
<evidence type="ECO:0000313" key="4">
    <source>
        <dbReference type="Proteomes" id="UP001500326"/>
    </source>
</evidence>
<dbReference type="Pfam" id="PF08546">
    <property type="entry name" value="ApbA_C"/>
    <property type="match status" value="1"/>
</dbReference>
<evidence type="ECO:0000259" key="1">
    <source>
        <dbReference type="Pfam" id="PF02558"/>
    </source>
</evidence>
<dbReference type="EMBL" id="BAAAOH010000001">
    <property type="protein sequence ID" value="GAA1972854.1"/>
    <property type="molecule type" value="Genomic_DNA"/>
</dbReference>
<proteinExistence type="predicted"/>
<dbReference type="Gene3D" id="3.40.50.720">
    <property type="entry name" value="NAD(P)-binding Rossmann-like Domain"/>
    <property type="match status" value="1"/>
</dbReference>